<sequence>MREEWASRSLDSALRFPEDLILYGAGIILYVILHYIIKRVVSPVLIRALSRVPEGQIDGRKFRRALWKAFCFGILSAWGLYTVSTESWIFSPFGITLQWPNNATPCKVNMYYILETVYYSGSFITMFFEEKQSDFYLMIYHHFVTLVLVGFSYRYNFLRYGVFIMLLHDISDSWMDSAKIAVYLGYQTLGNILFIIFSILFIVPRILIYVFMILIPGYSFLWEFGSKLLVPIWGLLLGVFLLNSYWSVLIVRMAIEFIKKGELTKDIRDLPPQKDAKKSARENAKSESKKKNE</sequence>
<comment type="subcellular location">
    <subcellularLocation>
        <location evidence="1">Membrane</location>
        <topology evidence="1">Multi-pass membrane protein</topology>
    </subcellularLocation>
</comment>
<evidence type="ECO:0000256" key="8">
    <source>
        <dbReference type="SAM" id="Phobius"/>
    </source>
</evidence>
<evidence type="ECO:0000256" key="7">
    <source>
        <dbReference type="SAM" id="MobiDB-lite"/>
    </source>
</evidence>
<dbReference type="EMBL" id="JH604634">
    <property type="protein sequence ID" value="EHY66115.1"/>
    <property type="molecule type" value="Genomic_DNA"/>
</dbReference>
<dbReference type="PANTHER" id="PTHR12560:SF0">
    <property type="entry name" value="LD18904P"/>
    <property type="match status" value="1"/>
</dbReference>
<dbReference type="GO" id="GO:0016020">
    <property type="term" value="C:membrane"/>
    <property type="evidence" value="ECO:0007669"/>
    <property type="project" value="UniProtKB-SubCell"/>
</dbReference>
<evidence type="ECO:0000259" key="9">
    <source>
        <dbReference type="PROSITE" id="PS50922"/>
    </source>
</evidence>
<dbReference type="GO" id="GO:0046513">
    <property type="term" value="P:ceramide biosynthetic process"/>
    <property type="evidence" value="ECO:0007669"/>
    <property type="project" value="InterPro"/>
</dbReference>
<gene>
    <name evidence="10" type="ORF">NERG_00811</name>
</gene>
<feature type="transmembrane region" description="Helical" evidence="8">
    <location>
        <begin position="135"/>
        <end position="155"/>
    </location>
</feature>
<evidence type="ECO:0000256" key="4">
    <source>
        <dbReference type="ARBA" id="ARBA00022989"/>
    </source>
</evidence>
<feature type="transmembrane region" description="Helical" evidence="8">
    <location>
        <begin position="20"/>
        <end position="37"/>
    </location>
</feature>
<organism evidence="10">
    <name type="scientific">Nematocida ausubeli (strain ATCC PRA-371 / ERTm2)</name>
    <name type="common">Nematode killer fungus</name>
    <dbReference type="NCBI Taxonomy" id="1913371"/>
    <lineage>
        <taxon>Eukaryota</taxon>
        <taxon>Fungi</taxon>
        <taxon>Fungi incertae sedis</taxon>
        <taxon>Microsporidia</taxon>
        <taxon>Nematocida</taxon>
    </lineage>
</organism>
<feature type="region of interest" description="Disordered" evidence="7">
    <location>
        <begin position="269"/>
        <end position="293"/>
    </location>
</feature>
<dbReference type="PROSITE" id="PS50922">
    <property type="entry name" value="TLC"/>
    <property type="match status" value="1"/>
</dbReference>
<evidence type="ECO:0000256" key="2">
    <source>
        <dbReference type="ARBA" id="ARBA00009808"/>
    </source>
</evidence>
<feature type="transmembrane region" description="Helical" evidence="8">
    <location>
        <begin position="69"/>
        <end position="90"/>
    </location>
</feature>
<evidence type="ECO:0000313" key="10">
    <source>
        <dbReference type="EMBL" id="EHY66115.1"/>
    </source>
</evidence>
<protein>
    <recommendedName>
        <fullName evidence="9">TLC domain-containing protein</fullName>
    </recommendedName>
</protein>
<evidence type="ECO:0000256" key="6">
    <source>
        <dbReference type="PROSITE-ProRule" id="PRU00205"/>
    </source>
</evidence>
<reference evidence="10" key="1">
    <citation type="submission" date="2011-03" db="EMBL/GenBank/DDBJ databases">
        <title>The Genome Sequence of Nematocida sp1 strain ERTm2.</title>
        <authorList>
            <consortium name="The Broad Institute Genome Sequencing Platform"/>
            <consortium name="The Broad Institute Genome Sequencing Center for Infectious Disease"/>
            <person name="Cuomo C."/>
            <person name="Troemel E."/>
            <person name="Young S.K."/>
            <person name="Zeng Q."/>
            <person name="Gargeya S."/>
            <person name="Fitzgerald M."/>
            <person name="Haas B."/>
            <person name="Abouelleil A."/>
            <person name="Alvarado L."/>
            <person name="Arachchi H.M."/>
            <person name="Berlin A."/>
            <person name="Brown A."/>
            <person name="Chapman S.B."/>
            <person name="Chen Z."/>
            <person name="Dunbar C."/>
            <person name="Freedman E."/>
            <person name="Gearin G."/>
            <person name="Gellesch M."/>
            <person name="Goldberg J."/>
            <person name="Griggs A."/>
            <person name="Gujja S."/>
            <person name="Heilman E.R."/>
            <person name="Heiman D."/>
            <person name="Howarth C."/>
            <person name="Larson L."/>
            <person name="Lui A."/>
            <person name="MacDonald P.J.P."/>
            <person name="Mehta T."/>
            <person name="Montmayeur A."/>
            <person name="Murphy C."/>
            <person name="Neiman D."/>
            <person name="Pearson M."/>
            <person name="Priest M."/>
            <person name="Roberts A."/>
            <person name="Saif S."/>
            <person name="Shea T."/>
            <person name="Shenoy N."/>
            <person name="Sisk P."/>
            <person name="Stolte C."/>
            <person name="Sykes S."/>
            <person name="White J."/>
            <person name="Yandava C."/>
            <person name="Wortman J."/>
            <person name="Nusbaum C."/>
            <person name="Birren B."/>
        </authorList>
    </citation>
    <scope>NUCLEOTIDE SEQUENCE</scope>
    <source>
        <strain evidence="10">ERTm2</strain>
    </source>
</reference>
<dbReference type="GO" id="GO:0050291">
    <property type="term" value="F:sphingosine N-acyltransferase activity"/>
    <property type="evidence" value="ECO:0007669"/>
    <property type="project" value="InterPro"/>
</dbReference>
<dbReference type="PANTHER" id="PTHR12560">
    <property type="entry name" value="LONGEVITY ASSURANCE FACTOR 1 LAG1"/>
    <property type="match status" value="1"/>
</dbReference>
<feature type="domain" description="TLC" evidence="9">
    <location>
        <begin position="60"/>
        <end position="259"/>
    </location>
</feature>
<evidence type="ECO:0000256" key="3">
    <source>
        <dbReference type="ARBA" id="ARBA00022692"/>
    </source>
</evidence>
<dbReference type="HOGENOM" id="CLU_028277_5_1_1"/>
<keyword evidence="5 6" id="KW-0472">Membrane</keyword>
<feature type="transmembrane region" description="Helical" evidence="8">
    <location>
        <begin position="228"/>
        <end position="251"/>
    </location>
</feature>
<evidence type="ECO:0000256" key="1">
    <source>
        <dbReference type="ARBA" id="ARBA00004141"/>
    </source>
</evidence>
<dbReference type="SMART" id="SM00724">
    <property type="entry name" value="TLC"/>
    <property type="match status" value="1"/>
</dbReference>
<keyword evidence="4 8" id="KW-1133">Transmembrane helix</keyword>
<dbReference type="Proteomes" id="UP000005622">
    <property type="component" value="Unassembled WGS sequence"/>
</dbReference>
<dbReference type="Pfam" id="PF03798">
    <property type="entry name" value="TRAM_LAG1_CLN8"/>
    <property type="match status" value="1"/>
</dbReference>
<dbReference type="InterPro" id="IPR006634">
    <property type="entry name" value="TLC-dom"/>
</dbReference>
<dbReference type="AlphaFoldDB" id="H8ZB62"/>
<keyword evidence="3 6" id="KW-0812">Transmembrane</keyword>
<dbReference type="PIRSF" id="PIRSF005225">
    <property type="entry name" value="LAG1_LAC1"/>
    <property type="match status" value="1"/>
</dbReference>
<accession>H8ZB62</accession>
<comment type="similarity">
    <text evidence="2">Belongs to the sphingosine N-acyltransferase family.</text>
</comment>
<dbReference type="InterPro" id="IPR016439">
    <property type="entry name" value="Lag1/Lac1-like"/>
</dbReference>
<dbReference type="STRING" id="944018.H8ZB62"/>
<evidence type="ECO:0000256" key="5">
    <source>
        <dbReference type="ARBA" id="ARBA00023136"/>
    </source>
</evidence>
<proteinExistence type="inferred from homology"/>
<dbReference type="GO" id="GO:0005783">
    <property type="term" value="C:endoplasmic reticulum"/>
    <property type="evidence" value="ECO:0007669"/>
    <property type="project" value="TreeGrafter"/>
</dbReference>
<name>H8ZB62_NEMA1</name>